<gene>
    <name evidence="3" type="ORF">Afe05nite_48720</name>
</gene>
<reference evidence="3" key="1">
    <citation type="submission" date="2021-01" db="EMBL/GenBank/DDBJ databases">
        <title>Whole genome shotgun sequence of Actinoplanes ferrugineus NBRC 15555.</title>
        <authorList>
            <person name="Komaki H."/>
            <person name="Tamura T."/>
        </authorList>
    </citation>
    <scope>NUCLEOTIDE SEQUENCE</scope>
    <source>
        <strain evidence="3">NBRC 15555</strain>
    </source>
</reference>
<dbReference type="PROSITE" id="PS51173">
    <property type="entry name" value="CBM2"/>
    <property type="match status" value="1"/>
</dbReference>
<comment type="caution">
    <text evidence="3">The sequence shown here is derived from an EMBL/GenBank/DDBJ whole genome shotgun (WGS) entry which is preliminary data.</text>
</comment>
<dbReference type="RefSeq" id="WP_203819483.1">
    <property type="nucleotide sequence ID" value="NZ_BAAABP010000063.1"/>
</dbReference>
<feature type="signal peptide" evidence="1">
    <location>
        <begin position="1"/>
        <end position="31"/>
    </location>
</feature>
<dbReference type="InterPro" id="IPR008965">
    <property type="entry name" value="CBM2/CBM3_carb-bd_dom_sf"/>
</dbReference>
<keyword evidence="4" id="KW-1185">Reference proteome</keyword>
<protein>
    <recommendedName>
        <fullName evidence="2">CBM2 domain-containing protein</fullName>
    </recommendedName>
</protein>
<dbReference type="Pfam" id="PF00553">
    <property type="entry name" value="CBM_2"/>
    <property type="match status" value="1"/>
</dbReference>
<dbReference type="GO" id="GO:0030247">
    <property type="term" value="F:polysaccharide binding"/>
    <property type="evidence" value="ECO:0007669"/>
    <property type="project" value="UniProtKB-UniRule"/>
</dbReference>
<dbReference type="AlphaFoldDB" id="A0A919J445"/>
<name>A0A919J445_9ACTN</name>
<dbReference type="SUPFAM" id="SSF49384">
    <property type="entry name" value="Carbohydrate-binding domain"/>
    <property type="match status" value="1"/>
</dbReference>
<feature type="domain" description="CBM2" evidence="2">
    <location>
        <begin position="37"/>
        <end position="150"/>
    </location>
</feature>
<dbReference type="InterPro" id="IPR012291">
    <property type="entry name" value="CBM2_carb-bd_dom_sf"/>
</dbReference>
<dbReference type="GO" id="GO:0004553">
    <property type="term" value="F:hydrolase activity, hydrolyzing O-glycosyl compounds"/>
    <property type="evidence" value="ECO:0007669"/>
    <property type="project" value="InterPro"/>
</dbReference>
<dbReference type="PROSITE" id="PS51318">
    <property type="entry name" value="TAT"/>
    <property type="match status" value="1"/>
</dbReference>
<dbReference type="EMBL" id="BOMM01000046">
    <property type="protein sequence ID" value="GIE13032.1"/>
    <property type="molecule type" value="Genomic_DNA"/>
</dbReference>
<dbReference type="InterPro" id="IPR001919">
    <property type="entry name" value="CBD2"/>
</dbReference>
<evidence type="ECO:0000313" key="3">
    <source>
        <dbReference type="EMBL" id="GIE13032.1"/>
    </source>
</evidence>
<organism evidence="3 4">
    <name type="scientific">Paractinoplanes ferrugineus</name>
    <dbReference type="NCBI Taxonomy" id="113564"/>
    <lineage>
        <taxon>Bacteria</taxon>
        <taxon>Bacillati</taxon>
        <taxon>Actinomycetota</taxon>
        <taxon>Actinomycetes</taxon>
        <taxon>Micromonosporales</taxon>
        <taxon>Micromonosporaceae</taxon>
        <taxon>Paractinoplanes</taxon>
    </lineage>
</organism>
<accession>A0A919J445</accession>
<sequence length="357" mass="35304">MAFSRQSILFLGAASGVIVGLGALATAPASAGSPPAGTYAAGGCTATAHVDSQWGTGASGGQILSVKVVNTSAATTTKWTATWPLGAGQRIVSAWNATVSAAAGTVTAANADYNGTLAAGASTTFGLYLAGVASVPALGCDNGITPPTTSPPPGGSDVAVTQADNLGTVTLVAGQTLGVSLPAEFLPPTVRGSALTAVSASGGYPSGDPVTALYRAAGAGSVDITARSDNACLHTTPPCTVPVMLWTLHVNVVAADGHTVVVTAADNLKTVRLSIGDTLVVSLAWNYLPPKLSTPGVLVEREVTGGYPTGQPLTARYVATAAGTVEVSTKTDIACNHEPTPCPSPTVPWKVTAVVTG</sequence>
<dbReference type="Proteomes" id="UP000598174">
    <property type="component" value="Unassembled WGS sequence"/>
</dbReference>
<proteinExistence type="predicted"/>
<evidence type="ECO:0000259" key="2">
    <source>
        <dbReference type="PROSITE" id="PS51173"/>
    </source>
</evidence>
<feature type="chain" id="PRO_5037264904" description="CBM2 domain-containing protein" evidence="1">
    <location>
        <begin position="32"/>
        <end position="357"/>
    </location>
</feature>
<dbReference type="GO" id="GO:0005975">
    <property type="term" value="P:carbohydrate metabolic process"/>
    <property type="evidence" value="ECO:0007669"/>
    <property type="project" value="InterPro"/>
</dbReference>
<keyword evidence="1" id="KW-0732">Signal</keyword>
<dbReference type="InterPro" id="IPR006311">
    <property type="entry name" value="TAT_signal"/>
</dbReference>
<evidence type="ECO:0000256" key="1">
    <source>
        <dbReference type="SAM" id="SignalP"/>
    </source>
</evidence>
<dbReference type="Gene3D" id="2.60.40.290">
    <property type="match status" value="1"/>
</dbReference>
<evidence type="ECO:0000313" key="4">
    <source>
        <dbReference type="Proteomes" id="UP000598174"/>
    </source>
</evidence>
<dbReference type="SMART" id="SM00637">
    <property type="entry name" value="CBD_II"/>
    <property type="match status" value="1"/>
</dbReference>